<feature type="active site" description="Proton acceptor" evidence="4">
    <location>
        <position position="139"/>
    </location>
</feature>
<dbReference type="eggNOG" id="COG0624">
    <property type="taxonomic scope" value="Bacteria"/>
</dbReference>
<dbReference type="Pfam" id="PF01546">
    <property type="entry name" value="Peptidase_M20"/>
    <property type="match status" value="1"/>
</dbReference>
<dbReference type="GO" id="GO:0004180">
    <property type="term" value="F:carboxypeptidase activity"/>
    <property type="evidence" value="ECO:0007669"/>
    <property type="project" value="UniProtKB-KW"/>
</dbReference>
<keyword evidence="1" id="KW-0479">Metal-binding</keyword>
<name>F9RJW9_9VIBR</name>
<dbReference type="PIRSF" id="PIRSF037238">
    <property type="entry name" value="Carboxypeptidase_G2"/>
    <property type="match status" value="1"/>
</dbReference>
<gene>
    <name evidence="6" type="ORF">VIS19158_00880</name>
</gene>
<feature type="domain" description="Peptidase M20 dimerisation" evidence="5">
    <location>
        <begin position="175"/>
        <end position="275"/>
    </location>
</feature>
<organism evidence="6 7">
    <name type="scientific">Vibrio scophthalmi LMG 19158</name>
    <dbReference type="NCBI Taxonomy" id="870967"/>
    <lineage>
        <taxon>Bacteria</taxon>
        <taxon>Pseudomonadati</taxon>
        <taxon>Pseudomonadota</taxon>
        <taxon>Gammaproteobacteria</taxon>
        <taxon>Vibrionales</taxon>
        <taxon>Vibrionaceae</taxon>
        <taxon>Vibrio</taxon>
    </lineage>
</organism>
<keyword evidence="6" id="KW-0121">Carboxypeptidase</keyword>
<keyword evidence="6" id="KW-0645">Protease</keyword>
<evidence type="ECO:0000313" key="6">
    <source>
        <dbReference type="EMBL" id="EGU40301.1"/>
    </source>
</evidence>
<dbReference type="Gene3D" id="3.40.630.10">
    <property type="entry name" value="Zn peptidases"/>
    <property type="match status" value="1"/>
</dbReference>
<dbReference type="RefSeq" id="WP_005593405.1">
    <property type="nucleotide sequence ID" value="NZ_AFWE01000051.1"/>
</dbReference>
<keyword evidence="3" id="KW-0170">Cobalt</keyword>
<keyword evidence="2" id="KW-0378">Hydrolase</keyword>
<proteinExistence type="predicted"/>
<dbReference type="SUPFAM" id="SSF55031">
    <property type="entry name" value="Bacterial exopeptidase dimerisation domain"/>
    <property type="match status" value="1"/>
</dbReference>
<evidence type="ECO:0000256" key="4">
    <source>
        <dbReference type="PIRSR" id="PIRSR037238-1"/>
    </source>
</evidence>
<dbReference type="PANTHER" id="PTHR43808:SF9">
    <property type="entry name" value="BLL0789 PROTEIN"/>
    <property type="match status" value="1"/>
</dbReference>
<protein>
    <submittedName>
        <fullName evidence="6">Putative carboxypeptidase G2</fullName>
    </submittedName>
</protein>
<dbReference type="InterPro" id="IPR002933">
    <property type="entry name" value="Peptidase_M20"/>
</dbReference>
<dbReference type="EMBL" id="AFWE01000051">
    <property type="protein sequence ID" value="EGU40301.1"/>
    <property type="molecule type" value="Genomic_DNA"/>
</dbReference>
<dbReference type="PANTHER" id="PTHR43808">
    <property type="entry name" value="ACETYLORNITHINE DEACETYLASE"/>
    <property type="match status" value="1"/>
</dbReference>
<dbReference type="InterPro" id="IPR017150">
    <property type="entry name" value="Pept_M20_glutamate_carboxypep"/>
</dbReference>
<sequence length="374" mass="40413">MNFSLNEYLEELRPLIDVDCGTYTVEGIEFIATQFEAKFAEMTGWSVKRVDCGKAGLGLEIRNKPEADVIDVMMIGHMDTVFPVGTAAARPMTNDAEKAYGPGVSDMKSGLLNIVYAMRNLDQAVLDKLSICICMNPDEETGSLDSVEWIQSVAKDAKNVLVAEAARADGGLVKARKGMAGYKITFKGVAAHAGNEPENGRSAITEMANWILAINAMTNFESGTTLNVGVVSGGAGANIVPEHAQAVIDVRFWSNEEYDDVDTKLRAMLDTPYVDGVSITMERESYKPSMVASPLTEALMALVEESADELEIAINWKEVGGGSDANNTAILGVPTLDGFGPVGAGFHSDQEYLLLESIEPRIRMLMRVLEKLAK</sequence>
<dbReference type="SUPFAM" id="SSF53187">
    <property type="entry name" value="Zn-dependent exopeptidases"/>
    <property type="match status" value="1"/>
</dbReference>
<dbReference type="AlphaFoldDB" id="F9RJW9"/>
<comment type="caution">
    <text evidence="6">The sequence shown here is derived from an EMBL/GenBank/DDBJ whole genome shotgun (WGS) entry which is preliminary data.</text>
</comment>
<dbReference type="Proteomes" id="UP000004349">
    <property type="component" value="Unassembled WGS sequence"/>
</dbReference>
<evidence type="ECO:0000256" key="3">
    <source>
        <dbReference type="ARBA" id="ARBA00023285"/>
    </source>
</evidence>
<dbReference type="InterPro" id="IPR050072">
    <property type="entry name" value="Peptidase_M20A"/>
</dbReference>
<evidence type="ECO:0000313" key="7">
    <source>
        <dbReference type="Proteomes" id="UP000004349"/>
    </source>
</evidence>
<feature type="active site" evidence="4">
    <location>
        <position position="79"/>
    </location>
</feature>
<dbReference type="GO" id="GO:0046872">
    <property type="term" value="F:metal ion binding"/>
    <property type="evidence" value="ECO:0007669"/>
    <property type="project" value="UniProtKB-KW"/>
</dbReference>
<dbReference type="CDD" id="cd03885">
    <property type="entry name" value="M20_CPDG2"/>
    <property type="match status" value="1"/>
</dbReference>
<dbReference type="InterPro" id="IPR011650">
    <property type="entry name" value="Peptidase_M20_dimer"/>
</dbReference>
<evidence type="ECO:0000256" key="1">
    <source>
        <dbReference type="ARBA" id="ARBA00022723"/>
    </source>
</evidence>
<reference evidence="6 7" key="1">
    <citation type="journal article" date="2012" name="Int. J. Syst. Evol. Microbiol.">
        <title>Vibrio caribbeanicus sp. nov., isolated from the marine sponge Scleritoderma cyanea.</title>
        <authorList>
            <person name="Hoffmann M."/>
            <person name="Monday S.R."/>
            <person name="Allard M.W."/>
            <person name="Strain E.A."/>
            <person name="Whittaker P."/>
            <person name="Naum M."/>
            <person name="McCarthy P.J."/>
            <person name="Lopez J.V."/>
            <person name="Fischer M."/>
            <person name="Brown E.W."/>
        </authorList>
    </citation>
    <scope>NUCLEOTIDE SEQUENCE [LARGE SCALE GENOMIC DNA]</scope>
    <source>
        <strain evidence="6 7">LMG 19158</strain>
    </source>
</reference>
<dbReference type="Gene3D" id="3.30.70.360">
    <property type="match status" value="1"/>
</dbReference>
<accession>F9RJW9</accession>
<evidence type="ECO:0000259" key="5">
    <source>
        <dbReference type="Pfam" id="PF07687"/>
    </source>
</evidence>
<dbReference type="InterPro" id="IPR036264">
    <property type="entry name" value="Bact_exopeptidase_dim_dom"/>
</dbReference>
<dbReference type="Pfam" id="PF07687">
    <property type="entry name" value="M20_dimer"/>
    <property type="match status" value="1"/>
</dbReference>
<evidence type="ECO:0000256" key="2">
    <source>
        <dbReference type="ARBA" id="ARBA00022801"/>
    </source>
</evidence>